<dbReference type="SMART" id="SM00220">
    <property type="entry name" value="S_TKc"/>
    <property type="match status" value="1"/>
</dbReference>
<sequence length="303" mass="33196">MGNCCRKPSKCANASSSLFSEGTSKHIKNPTNSTSSSLKVVVNESPLLPSKTDPTSASTLKSFTFNDLKTAAKNFRSETYLGEGGFGCVFKGWIDKNTFAPTKPGTGIVVAIKKLKPESFQGHKEWLIIYRDLKASNVLLDSDLNAKLSDFGLARDGPTGDDTHVSTRVMGTQGYAAPEYIVTGHLTVKSDVYSFGVVLLELMTGQQVVDEERAPEKTLVDWARPFLSDKRKMLRIMDTRLEGQYSRKGAQAVASLVLQCLNADPKNRPNMRDVLSTLEELSASTIEKRDTQQPPKPGHHPSL</sequence>
<accession>A0AAV9BWL4</accession>
<dbReference type="Gene3D" id="3.30.200.20">
    <property type="entry name" value="Phosphorylase Kinase, domain 1"/>
    <property type="match status" value="1"/>
</dbReference>
<evidence type="ECO:0000256" key="7">
    <source>
        <dbReference type="SAM" id="MobiDB-lite"/>
    </source>
</evidence>
<keyword evidence="4 5" id="KW-0067">ATP-binding</keyword>
<dbReference type="InterPro" id="IPR008271">
    <property type="entry name" value="Ser/Thr_kinase_AS"/>
</dbReference>
<feature type="domain" description="Protein kinase" evidence="8">
    <location>
        <begin position="1"/>
        <end position="281"/>
    </location>
</feature>
<dbReference type="InterPro" id="IPR011009">
    <property type="entry name" value="Kinase-like_dom_sf"/>
</dbReference>
<evidence type="ECO:0000256" key="1">
    <source>
        <dbReference type="ARBA" id="ARBA00022679"/>
    </source>
</evidence>
<reference evidence="9" key="1">
    <citation type="journal article" date="2023" name="Nat. Commun.">
        <title>Diploid and tetraploid genomes of Acorus and the evolution of monocots.</title>
        <authorList>
            <person name="Ma L."/>
            <person name="Liu K.W."/>
            <person name="Li Z."/>
            <person name="Hsiao Y.Y."/>
            <person name="Qi Y."/>
            <person name="Fu T."/>
            <person name="Tang G.D."/>
            <person name="Zhang D."/>
            <person name="Sun W.H."/>
            <person name="Liu D.K."/>
            <person name="Li Y."/>
            <person name="Chen G.Z."/>
            <person name="Liu X.D."/>
            <person name="Liao X.Y."/>
            <person name="Jiang Y.T."/>
            <person name="Yu X."/>
            <person name="Hao Y."/>
            <person name="Huang J."/>
            <person name="Zhao X.W."/>
            <person name="Ke S."/>
            <person name="Chen Y.Y."/>
            <person name="Wu W.L."/>
            <person name="Hsu J.L."/>
            <person name="Lin Y.F."/>
            <person name="Huang M.D."/>
            <person name="Li C.Y."/>
            <person name="Huang L."/>
            <person name="Wang Z.W."/>
            <person name="Zhao X."/>
            <person name="Zhong W.Y."/>
            <person name="Peng D.H."/>
            <person name="Ahmad S."/>
            <person name="Lan S."/>
            <person name="Zhang J.S."/>
            <person name="Tsai W.C."/>
            <person name="Van de Peer Y."/>
            <person name="Liu Z.J."/>
        </authorList>
    </citation>
    <scope>NUCLEOTIDE SEQUENCE</scope>
    <source>
        <strain evidence="9">SCP</strain>
    </source>
</reference>
<evidence type="ECO:0000256" key="3">
    <source>
        <dbReference type="ARBA" id="ARBA00022777"/>
    </source>
</evidence>
<evidence type="ECO:0000313" key="9">
    <source>
        <dbReference type="EMBL" id="KAK1281190.1"/>
    </source>
</evidence>
<gene>
    <name evidence="9" type="ORF">QJS04_geneDACA015056</name>
</gene>
<dbReference type="PROSITE" id="PS00108">
    <property type="entry name" value="PROTEIN_KINASE_ST"/>
    <property type="match status" value="1"/>
</dbReference>
<keyword evidence="1" id="KW-0808">Transferase</keyword>
<evidence type="ECO:0000256" key="5">
    <source>
        <dbReference type="PROSITE-ProRule" id="PRU10141"/>
    </source>
</evidence>
<dbReference type="Proteomes" id="UP001179952">
    <property type="component" value="Unassembled WGS sequence"/>
</dbReference>
<keyword evidence="2 5" id="KW-0547">Nucleotide-binding</keyword>
<comment type="similarity">
    <text evidence="6">Belongs to the protein kinase superfamily.</text>
</comment>
<evidence type="ECO:0000256" key="2">
    <source>
        <dbReference type="ARBA" id="ARBA00022741"/>
    </source>
</evidence>
<feature type="region of interest" description="Disordered" evidence="7">
    <location>
        <begin position="283"/>
        <end position="303"/>
    </location>
</feature>
<dbReference type="SUPFAM" id="SSF56112">
    <property type="entry name" value="Protein kinase-like (PK-like)"/>
    <property type="match status" value="1"/>
</dbReference>
<dbReference type="InterPro" id="IPR000719">
    <property type="entry name" value="Prot_kinase_dom"/>
</dbReference>
<dbReference type="GO" id="GO:0004674">
    <property type="term" value="F:protein serine/threonine kinase activity"/>
    <property type="evidence" value="ECO:0007669"/>
    <property type="project" value="UniProtKB-KW"/>
</dbReference>
<evidence type="ECO:0000313" key="10">
    <source>
        <dbReference type="Proteomes" id="UP001179952"/>
    </source>
</evidence>
<dbReference type="Gene3D" id="1.10.510.10">
    <property type="entry name" value="Transferase(Phosphotransferase) domain 1"/>
    <property type="match status" value="1"/>
</dbReference>
<dbReference type="InterPro" id="IPR017441">
    <property type="entry name" value="Protein_kinase_ATP_BS"/>
</dbReference>
<evidence type="ECO:0000256" key="4">
    <source>
        <dbReference type="ARBA" id="ARBA00022840"/>
    </source>
</evidence>
<reference evidence="9" key="2">
    <citation type="submission" date="2023-06" db="EMBL/GenBank/DDBJ databases">
        <authorList>
            <person name="Ma L."/>
            <person name="Liu K.-W."/>
            <person name="Li Z."/>
            <person name="Hsiao Y.-Y."/>
            <person name="Qi Y."/>
            <person name="Fu T."/>
            <person name="Tang G."/>
            <person name="Zhang D."/>
            <person name="Sun W.-H."/>
            <person name="Liu D.-K."/>
            <person name="Li Y."/>
            <person name="Chen G.-Z."/>
            <person name="Liu X.-D."/>
            <person name="Liao X.-Y."/>
            <person name="Jiang Y.-T."/>
            <person name="Yu X."/>
            <person name="Hao Y."/>
            <person name="Huang J."/>
            <person name="Zhao X.-W."/>
            <person name="Ke S."/>
            <person name="Chen Y.-Y."/>
            <person name="Wu W.-L."/>
            <person name="Hsu J.-L."/>
            <person name="Lin Y.-F."/>
            <person name="Huang M.-D."/>
            <person name="Li C.-Y."/>
            <person name="Huang L."/>
            <person name="Wang Z.-W."/>
            <person name="Zhao X."/>
            <person name="Zhong W.-Y."/>
            <person name="Peng D.-H."/>
            <person name="Ahmad S."/>
            <person name="Lan S."/>
            <person name="Zhang J.-S."/>
            <person name="Tsai W.-C."/>
            <person name="Van De Peer Y."/>
            <person name="Liu Z.-J."/>
        </authorList>
    </citation>
    <scope>NUCLEOTIDE SEQUENCE</scope>
    <source>
        <strain evidence="9">SCP</strain>
        <tissue evidence="9">Leaves</tissue>
    </source>
</reference>
<dbReference type="GO" id="GO:0005524">
    <property type="term" value="F:ATP binding"/>
    <property type="evidence" value="ECO:0007669"/>
    <property type="project" value="UniProtKB-UniRule"/>
</dbReference>
<feature type="binding site" evidence="5">
    <location>
        <position position="114"/>
    </location>
    <ligand>
        <name>ATP</name>
        <dbReference type="ChEBI" id="CHEBI:30616"/>
    </ligand>
</feature>
<keyword evidence="6" id="KW-0723">Serine/threonine-protein kinase</keyword>
<dbReference type="PANTHER" id="PTHR45621">
    <property type="entry name" value="OS01G0588500 PROTEIN-RELATED"/>
    <property type="match status" value="1"/>
</dbReference>
<name>A0AAV9BWL4_ACOGR</name>
<dbReference type="PROSITE" id="PS00107">
    <property type="entry name" value="PROTEIN_KINASE_ATP"/>
    <property type="match status" value="1"/>
</dbReference>
<dbReference type="Pfam" id="PF00069">
    <property type="entry name" value="Pkinase"/>
    <property type="match status" value="1"/>
</dbReference>
<protein>
    <recommendedName>
        <fullName evidence="8">Protein kinase domain-containing protein</fullName>
    </recommendedName>
</protein>
<proteinExistence type="inferred from homology"/>
<dbReference type="EMBL" id="JAUJYN010000001">
    <property type="protein sequence ID" value="KAK1281190.1"/>
    <property type="molecule type" value="Genomic_DNA"/>
</dbReference>
<keyword evidence="10" id="KW-1185">Reference proteome</keyword>
<evidence type="ECO:0000259" key="8">
    <source>
        <dbReference type="PROSITE" id="PS50011"/>
    </source>
</evidence>
<comment type="caution">
    <text evidence="9">The sequence shown here is derived from an EMBL/GenBank/DDBJ whole genome shotgun (WGS) entry which is preliminary data.</text>
</comment>
<dbReference type="InterPro" id="IPR050823">
    <property type="entry name" value="Plant_Ser_Thr_Prot_Kinase"/>
</dbReference>
<organism evidence="9 10">
    <name type="scientific">Acorus gramineus</name>
    <name type="common">Dwarf sweet flag</name>
    <dbReference type="NCBI Taxonomy" id="55184"/>
    <lineage>
        <taxon>Eukaryota</taxon>
        <taxon>Viridiplantae</taxon>
        <taxon>Streptophyta</taxon>
        <taxon>Embryophyta</taxon>
        <taxon>Tracheophyta</taxon>
        <taxon>Spermatophyta</taxon>
        <taxon>Magnoliopsida</taxon>
        <taxon>Liliopsida</taxon>
        <taxon>Acoraceae</taxon>
        <taxon>Acorus</taxon>
    </lineage>
</organism>
<evidence type="ECO:0000256" key="6">
    <source>
        <dbReference type="RuleBase" id="RU000304"/>
    </source>
</evidence>
<dbReference type="AlphaFoldDB" id="A0AAV9BWL4"/>
<dbReference type="PROSITE" id="PS50011">
    <property type="entry name" value="PROTEIN_KINASE_DOM"/>
    <property type="match status" value="1"/>
</dbReference>
<keyword evidence="3" id="KW-0418">Kinase</keyword>